<name>A0A2V5L8G4_9MICC</name>
<dbReference type="AlphaFoldDB" id="A0A2V5L8G4"/>
<proteinExistence type="predicted"/>
<keyword evidence="2" id="KW-1185">Reference proteome</keyword>
<sequence>MNDTEGLPEFTADANIVRMYRTDDAGAMVFREAWVDAGEGAEEETWFVVNHGTVGHQSTSKEAPVDTAEEALGMLAAFKEQCLADGYAELSREEQFAVVAQFAMKSARVTDRDKYLEEKAREALTAHLAWRGSGVVERTEFVNGPHSTGKLNIYILAPDAARAVANIKVCVREEKLDFTKLSVGVAPANDLGAIRAKHSPNGATAFVL</sequence>
<evidence type="ECO:0000313" key="1">
    <source>
        <dbReference type="EMBL" id="PYI67588.1"/>
    </source>
</evidence>
<gene>
    <name evidence="1" type="ORF">CVV68_09060</name>
</gene>
<comment type="caution">
    <text evidence="1">The sequence shown here is derived from an EMBL/GenBank/DDBJ whole genome shotgun (WGS) entry which is preliminary data.</text>
</comment>
<dbReference type="RefSeq" id="WP_110500688.1">
    <property type="nucleotide sequence ID" value="NZ_QJVD01000008.1"/>
</dbReference>
<reference evidence="1 2" key="1">
    <citation type="submission" date="2018-05" db="EMBL/GenBank/DDBJ databases">
        <title>Genetic diversity of glacier-inhabiting Cryobacterium bacteria in China and description of Cryobacterium mengkeensis sp. nov. and Arthrobacter glacialis sp. nov.</title>
        <authorList>
            <person name="Liu Q."/>
            <person name="Xin Y.-H."/>
        </authorList>
    </citation>
    <scope>NUCLEOTIDE SEQUENCE [LARGE SCALE GENOMIC DNA]</scope>
    <source>
        <strain evidence="1 2">LI2</strain>
    </source>
</reference>
<protein>
    <submittedName>
        <fullName evidence="1">Uncharacterized protein</fullName>
    </submittedName>
</protein>
<evidence type="ECO:0000313" key="2">
    <source>
        <dbReference type="Proteomes" id="UP000247832"/>
    </source>
</evidence>
<accession>A0A2V5L8G4</accession>
<dbReference type="EMBL" id="QJVD01000008">
    <property type="protein sequence ID" value="PYI67588.1"/>
    <property type="molecule type" value="Genomic_DNA"/>
</dbReference>
<dbReference type="OrthoDB" id="4966798at2"/>
<dbReference type="Proteomes" id="UP000247832">
    <property type="component" value="Unassembled WGS sequence"/>
</dbReference>
<organism evidence="1 2">
    <name type="scientific">Arthrobacter livingstonensis</name>
    <dbReference type="NCBI Taxonomy" id="670078"/>
    <lineage>
        <taxon>Bacteria</taxon>
        <taxon>Bacillati</taxon>
        <taxon>Actinomycetota</taxon>
        <taxon>Actinomycetes</taxon>
        <taxon>Micrococcales</taxon>
        <taxon>Micrococcaceae</taxon>
        <taxon>Arthrobacter</taxon>
    </lineage>
</organism>